<evidence type="ECO:0000313" key="5">
    <source>
        <dbReference type="Proteomes" id="UP000235371"/>
    </source>
</evidence>
<dbReference type="EMBL" id="KZ613866">
    <property type="protein sequence ID" value="PMD53952.1"/>
    <property type="molecule type" value="Genomic_DNA"/>
</dbReference>
<proteinExistence type="predicted"/>
<evidence type="ECO:0000256" key="1">
    <source>
        <dbReference type="SAM" id="MobiDB-lite"/>
    </source>
</evidence>
<evidence type="ECO:0000313" key="4">
    <source>
        <dbReference type="EMBL" id="PMD53952.1"/>
    </source>
</evidence>
<dbReference type="RefSeq" id="XP_024730856.1">
    <property type="nucleotide sequence ID" value="XM_024877268.1"/>
</dbReference>
<organism evidence="4 5">
    <name type="scientific">Hyaloscypha bicolor E</name>
    <dbReference type="NCBI Taxonomy" id="1095630"/>
    <lineage>
        <taxon>Eukaryota</taxon>
        <taxon>Fungi</taxon>
        <taxon>Dikarya</taxon>
        <taxon>Ascomycota</taxon>
        <taxon>Pezizomycotina</taxon>
        <taxon>Leotiomycetes</taxon>
        <taxon>Helotiales</taxon>
        <taxon>Hyaloscyphaceae</taxon>
        <taxon>Hyaloscypha</taxon>
        <taxon>Hyaloscypha bicolor</taxon>
    </lineage>
</organism>
<dbReference type="GeneID" id="36585345"/>
<dbReference type="InParanoid" id="A0A2J6ST70"/>
<feature type="signal peptide" evidence="2">
    <location>
        <begin position="1"/>
        <end position="19"/>
    </location>
</feature>
<keyword evidence="5" id="KW-1185">Reference proteome</keyword>
<accession>A0A2J6ST70</accession>
<feature type="compositionally biased region" description="Basic and acidic residues" evidence="1">
    <location>
        <begin position="272"/>
        <end position="291"/>
    </location>
</feature>
<keyword evidence="2" id="KW-0732">Signal</keyword>
<dbReference type="AlphaFoldDB" id="A0A2J6ST70"/>
<gene>
    <name evidence="4" type="ORF">K444DRAFT_570460</name>
</gene>
<dbReference type="Gene3D" id="3.50.4.10">
    <property type="entry name" value="Hepatocyte Growth Factor"/>
    <property type="match status" value="1"/>
</dbReference>
<dbReference type="STRING" id="1095630.A0A2J6ST70"/>
<name>A0A2J6ST70_9HELO</name>
<reference evidence="4 5" key="1">
    <citation type="submission" date="2016-04" db="EMBL/GenBank/DDBJ databases">
        <title>A degradative enzymes factory behind the ericoid mycorrhizal symbiosis.</title>
        <authorList>
            <consortium name="DOE Joint Genome Institute"/>
            <person name="Martino E."/>
            <person name="Morin E."/>
            <person name="Grelet G."/>
            <person name="Kuo A."/>
            <person name="Kohler A."/>
            <person name="Daghino S."/>
            <person name="Barry K."/>
            <person name="Choi C."/>
            <person name="Cichocki N."/>
            <person name="Clum A."/>
            <person name="Copeland A."/>
            <person name="Hainaut M."/>
            <person name="Haridas S."/>
            <person name="Labutti K."/>
            <person name="Lindquist E."/>
            <person name="Lipzen A."/>
            <person name="Khouja H.-R."/>
            <person name="Murat C."/>
            <person name="Ohm R."/>
            <person name="Olson A."/>
            <person name="Spatafora J."/>
            <person name="Veneault-Fourrey C."/>
            <person name="Henrissat B."/>
            <person name="Grigoriev I."/>
            <person name="Martin F."/>
            <person name="Perotto S."/>
        </authorList>
    </citation>
    <scope>NUCLEOTIDE SEQUENCE [LARGE SCALE GENOMIC DNA]</scope>
    <source>
        <strain evidence="4 5">E</strain>
    </source>
</reference>
<dbReference type="InterPro" id="IPR003609">
    <property type="entry name" value="Pan_app"/>
</dbReference>
<sequence length="421" mass="45631">MHFTFYLLVTLLGVGTTASATCFTTAGPASFKACCPTPQSSGKGTISGVVFKYTCGQFFNGGESPISASSVKECAEECQKTPHCNSASWSAKQKCSLLGEKYPAPMKVGSWLTLQKTAEEPDPEQDCKELVDAAKREAESKCTTEKDRLQREGETQCRTEKDTALTNANTQCQKDKDTALTNANAQCQKDKDAALANANSQCAAEKDKLRAEADTDAQQAQSQCTTEKDQLRQQADTVRTQCQSEKDTALTNSNSQCTTEKDQLRQQLADAARQRDTERDGLQKQLKDAQDKAGASGGGITDSASAQDSACINNSWNSLCSGSCGHDTFTVGGVEFKRKCNVSTRDGREEQWYDRSSVMDCVRECAGIKACLGVGWIASQGVKGHCHAHMTVSGRLRTTPSRGHPLNEHHLIYVPTRASVW</sequence>
<evidence type="ECO:0000256" key="2">
    <source>
        <dbReference type="SAM" id="SignalP"/>
    </source>
</evidence>
<protein>
    <recommendedName>
        <fullName evidence="3">Apple domain-containing protein</fullName>
    </recommendedName>
</protein>
<feature type="region of interest" description="Disordered" evidence="1">
    <location>
        <begin position="253"/>
        <end position="301"/>
    </location>
</feature>
<dbReference type="OrthoDB" id="4831104at2759"/>
<feature type="domain" description="Apple" evidence="3">
    <location>
        <begin position="60"/>
        <end position="101"/>
    </location>
</feature>
<dbReference type="Proteomes" id="UP000235371">
    <property type="component" value="Unassembled WGS sequence"/>
</dbReference>
<dbReference type="Pfam" id="PF00024">
    <property type="entry name" value="PAN_1"/>
    <property type="match status" value="1"/>
</dbReference>
<feature type="chain" id="PRO_5014337188" description="Apple domain-containing protein" evidence="2">
    <location>
        <begin position="20"/>
        <end position="421"/>
    </location>
</feature>
<evidence type="ECO:0000259" key="3">
    <source>
        <dbReference type="Pfam" id="PF00024"/>
    </source>
</evidence>